<evidence type="ECO:0000256" key="4">
    <source>
        <dbReference type="ARBA" id="ARBA00022989"/>
    </source>
</evidence>
<keyword evidence="4 6" id="KW-1133">Transmembrane helix</keyword>
<dbReference type="Pfam" id="PF07851">
    <property type="entry name" value="TMEM120A-B"/>
    <property type="match status" value="1"/>
</dbReference>
<evidence type="ECO:0000256" key="2">
    <source>
        <dbReference type="ARBA" id="ARBA00009700"/>
    </source>
</evidence>
<evidence type="ECO:0000313" key="7">
    <source>
        <dbReference type="EMBL" id="RTG89457.1"/>
    </source>
</evidence>
<dbReference type="PANTHER" id="PTHR21433:SF0">
    <property type="entry name" value="TRANSMEMBRANE PROTEIN 120 HOMOLOG"/>
    <property type="match status" value="1"/>
</dbReference>
<keyword evidence="3 6" id="KW-0812">Transmembrane</keyword>
<reference evidence="7 8" key="1">
    <citation type="journal article" date="2019" name="PLoS Pathog.">
        <title>Genome sequence of the bovine parasite Schistosoma bovis Tanzania.</title>
        <authorList>
            <person name="Oey H."/>
            <person name="Zakrzewski M."/>
            <person name="Gobert G."/>
            <person name="Gravermann K."/>
            <person name="Stoye J."/>
            <person name="Jones M."/>
            <person name="Mcmanus D."/>
            <person name="Krause L."/>
        </authorList>
    </citation>
    <scope>NUCLEOTIDE SEQUENCE [LARGE SCALE GENOMIC DNA]</scope>
    <source>
        <strain evidence="7 8">TAN1997</strain>
    </source>
</reference>
<dbReference type="AlphaFoldDB" id="A0A430QP93"/>
<dbReference type="PANTHER" id="PTHR21433">
    <property type="entry name" value="TRANSMEMBRANE PROTEIN INDUCED BY TUMOR NECROSIS FACTOR ALPHA"/>
    <property type="match status" value="1"/>
</dbReference>
<evidence type="ECO:0000256" key="5">
    <source>
        <dbReference type="ARBA" id="ARBA00023136"/>
    </source>
</evidence>
<comment type="similarity">
    <text evidence="2">Belongs to the TMEM120 family.</text>
</comment>
<comment type="caution">
    <text evidence="7">The sequence shown here is derived from an EMBL/GenBank/DDBJ whole genome shotgun (WGS) entry which is preliminary data.</text>
</comment>
<name>A0A430QP93_SCHBO</name>
<protein>
    <submittedName>
        <fullName evidence="7">Uncharacterized protein</fullName>
    </submittedName>
</protein>
<dbReference type="GO" id="GO:0016020">
    <property type="term" value="C:membrane"/>
    <property type="evidence" value="ECO:0007669"/>
    <property type="project" value="UniProtKB-SubCell"/>
</dbReference>
<keyword evidence="5 6" id="KW-0472">Membrane</keyword>
<sequence length="238" mass="27709">MKLQGNLSLSKIGSLQKNATGDEITILEKAKIDILKKEYVLRDIEDVLPRTPGIVDTIFHFLLVWYYCTLTIRERILIANGSRIKGWWNISHFMSTAYSGIMLIWPRSRSYDEFRDQFMLFCLYLNLVHFIQFQYQISCLYKLRTLGCRHPMDITVGKLMDFIIYFEVPAVSIIYFILAMGSIVTVLQVIRQKICAPPPIVLHDHLTKKYSFAVPNEKFKAYDEFGDNDDTTTEKVIT</sequence>
<evidence type="ECO:0000256" key="3">
    <source>
        <dbReference type="ARBA" id="ARBA00022692"/>
    </source>
</evidence>
<dbReference type="InterPro" id="IPR012926">
    <property type="entry name" value="TMEM120A/B"/>
</dbReference>
<dbReference type="EMBL" id="QMKO01001502">
    <property type="protein sequence ID" value="RTG89457.1"/>
    <property type="molecule type" value="Genomic_DNA"/>
</dbReference>
<evidence type="ECO:0000313" key="8">
    <source>
        <dbReference type="Proteomes" id="UP000290809"/>
    </source>
</evidence>
<proteinExistence type="inferred from homology"/>
<feature type="transmembrane region" description="Helical" evidence="6">
    <location>
        <begin position="87"/>
        <end position="106"/>
    </location>
</feature>
<feature type="transmembrane region" description="Helical" evidence="6">
    <location>
        <begin position="118"/>
        <end position="141"/>
    </location>
</feature>
<feature type="transmembrane region" description="Helical" evidence="6">
    <location>
        <begin position="162"/>
        <end position="190"/>
    </location>
</feature>
<accession>A0A430QP93</accession>
<dbReference type="Proteomes" id="UP000290809">
    <property type="component" value="Unassembled WGS sequence"/>
</dbReference>
<gene>
    <name evidence="7" type="ORF">DC041_0003617</name>
</gene>
<comment type="subcellular location">
    <subcellularLocation>
        <location evidence="1">Membrane</location>
        <topology evidence="1">Multi-pass membrane protein</topology>
    </subcellularLocation>
</comment>
<evidence type="ECO:0000256" key="6">
    <source>
        <dbReference type="SAM" id="Phobius"/>
    </source>
</evidence>
<evidence type="ECO:0000256" key="1">
    <source>
        <dbReference type="ARBA" id="ARBA00004141"/>
    </source>
</evidence>
<organism evidence="7 8">
    <name type="scientific">Schistosoma bovis</name>
    <name type="common">Blood fluke</name>
    <dbReference type="NCBI Taxonomy" id="6184"/>
    <lineage>
        <taxon>Eukaryota</taxon>
        <taxon>Metazoa</taxon>
        <taxon>Spiralia</taxon>
        <taxon>Lophotrochozoa</taxon>
        <taxon>Platyhelminthes</taxon>
        <taxon>Trematoda</taxon>
        <taxon>Digenea</taxon>
        <taxon>Strigeidida</taxon>
        <taxon>Schistosomatoidea</taxon>
        <taxon>Schistosomatidae</taxon>
        <taxon>Schistosoma</taxon>
    </lineage>
</organism>
<keyword evidence="8" id="KW-1185">Reference proteome</keyword>